<dbReference type="InterPro" id="IPR008928">
    <property type="entry name" value="6-hairpin_glycosidase_sf"/>
</dbReference>
<feature type="domain" description="Glycoside hydrolase family 9" evidence="10">
    <location>
        <begin position="52"/>
        <end position="163"/>
    </location>
</feature>
<evidence type="ECO:0000256" key="2">
    <source>
        <dbReference type="ARBA" id="ARBA00007072"/>
    </source>
</evidence>
<keyword evidence="5 8" id="KW-0119">Carbohydrate metabolism</keyword>
<evidence type="ECO:0000256" key="6">
    <source>
        <dbReference type="ARBA" id="ARBA00023295"/>
    </source>
</evidence>
<comment type="catalytic activity">
    <reaction evidence="1 9">
        <text>Endohydrolysis of (1-&gt;4)-beta-D-glucosidic linkages in cellulose, lichenin and cereal beta-D-glucans.</text>
        <dbReference type="EC" id="3.2.1.4"/>
    </reaction>
</comment>
<keyword evidence="6 8" id="KW-0326">Glycosidase</keyword>
<evidence type="ECO:0000256" key="5">
    <source>
        <dbReference type="ARBA" id="ARBA00023277"/>
    </source>
</evidence>
<sequence length="572" mass="62687">MAARCCGCSVRCCCWLLVLTLVALAVTATVVFIRYKNGGQVFPLPGVPDPKYAEALAVALQFFQVQKSGKLVKNEIPWRGDSALDDGRDAKLDLSKGMYDAGDHMKFGFTLAFTGTMLSWSVLEYGAAMRAANQHDAAMDALAWIMDFLLNAHPSDDVLYIQVIFLIINLHSNHLDRLSPFSTQSQMHDEIATLNQNQSILKVYLCDLLVIDQVGDPKADHKCWERPETMSENRPLTKITTKSPGSDVAAETAAAMAAASLVYKPINGTYSSTLVDHAERLFAFADKYRGAYTRTFPELSAYYNSTTYQDELLWAASWLYHATGNHSYLSYATGKNGEEYADLGNPRYFSWDDKRAGTEVLLSRVRFFAADGSDVEQDEGLGSYKETADAVMCILLPESDTAAFRTEGGLLYVAEWNSLQHPVASAFLAIVYSDYMSTSGKTELTCSGKSFTASDLRKFAKSQADYVLGDNPMKLSYLVGFGDSYPQQVHHRGASIPADVDTGCDGQEWLKSPKPNPNVAMGALVGGPFKNDSFIDNRENVRQNEATTYNSALIVGLLSGLVSSSTVAQSLS</sequence>
<dbReference type="EMBL" id="JACEFO010000429">
    <property type="protein sequence ID" value="KAF8772071.1"/>
    <property type="molecule type" value="Genomic_DNA"/>
</dbReference>
<protein>
    <recommendedName>
        <fullName evidence="9">Endoglucanase</fullName>
        <ecNumber evidence="9">3.2.1.4</ecNumber>
    </recommendedName>
</protein>
<dbReference type="InterPro" id="IPR018221">
    <property type="entry name" value="Glyco_hydro_9_His_AS"/>
</dbReference>
<dbReference type="Pfam" id="PF00759">
    <property type="entry name" value="Glyco_hydro_9"/>
    <property type="match status" value="2"/>
</dbReference>
<evidence type="ECO:0000256" key="4">
    <source>
        <dbReference type="ARBA" id="ARBA00023001"/>
    </source>
</evidence>
<dbReference type="PANTHER" id="PTHR22298">
    <property type="entry name" value="ENDO-1,4-BETA-GLUCANASE"/>
    <property type="match status" value="1"/>
</dbReference>
<feature type="active site" evidence="8">
    <location>
        <position position="490"/>
    </location>
</feature>
<evidence type="ECO:0000256" key="1">
    <source>
        <dbReference type="ARBA" id="ARBA00000966"/>
    </source>
</evidence>
<feature type="signal peptide" evidence="9">
    <location>
        <begin position="1"/>
        <end position="28"/>
    </location>
</feature>
<dbReference type="PROSITE" id="PS00592">
    <property type="entry name" value="GH9_2"/>
    <property type="match status" value="1"/>
</dbReference>
<evidence type="ECO:0000256" key="7">
    <source>
        <dbReference type="ARBA" id="ARBA00023326"/>
    </source>
</evidence>
<keyword evidence="7 8" id="KW-0624">Polysaccharide degradation</keyword>
<comment type="similarity">
    <text evidence="2 8 9">Belongs to the glycosyl hydrolase 9 (cellulase E) family.</text>
</comment>
<keyword evidence="9" id="KW-0732">Signal</keyword>
<keyword evidence="4 9" id="KW-0136">Cellulose degradation</keyword>
<keyword evidence="3 8" id="KW-0378">Hydrolase</keyword>
<dbReference type="EC" id="3.2.1.4" evidence="9"/>
<dbReference type="AlphaFoldDB" id="A0A835KVT3"/>
<proteinExistence type="inferred from homology"/>
<organism evidence="11 12">
    <name type="scientific">Digitaria exilis</name>
    <dbReference type="NCBI Taxonomy" id="1010633"/>
    <lineage>
        <taxon>Eukaryota</taxon>
        <taxon>Viridiplantae</taxon>
        <taxon>Streptophyta</taxon>
        <taxon>Embryophyta</taxon>
        <taxon>Tracheophyta</taxon>
        <taxon>Spermatophyta</taxon>
        <taxon>Magnoliopsida</taxon>
        <taxon>Liliopsida</taxon>
        <taxon>Poales</taxon>
        <taxon>Poaceae</taxon>
        <taxon>PACMAD clade</taxon>
        <taxon>Panicoideae</taxon>
        <taxon>Panicodae</taxon>
        <taxon>Paniceae</taxon>
        <taxon>Anthephorinae</taxon>
        <taxon>Digitaria</taxon>
    </lineage>
</organism>
<dbReference type="InterPro" id="IPR001701">
    <property type="entry name" value="Glyco_hydro_9"/>
</dbReference>
<evidence type="ECO:0000256" key="9">
    <source>
        <dbReference type="RuleBase" id="RU361166"/>
    </source>
</evidence>
<dbReference type="Proteomes" id="UP000636709">
    <property type="component" value="Unassembled WGS sequence"/>
</dbReference>
<gene>
    <name evidence="11" type="ORF">HU200_006064</name>
</gene>
<feature type="chain" id="PRO_5033106591" description="Endoglucanase" evidence="9">
    <location>
        <begin position="29"/>
        <end position="572"/>
    </location>
</feature>
<name>A0A835KVT3_9POAL</name>
<dbReference type="OrthoDB" id="10257085at2759"/>
<keyword evidence="12" id="KW-1185">Reference proteome</keyword>
<evidence type="ECO:0000256" key="8">
    <source>
        <dbReference type="PROSITE-ProRule" id="PRU10059"/>
    </source>
</evidence>
<dbReference type="Gene3D" id="1.50.10.10">
    <property type="match status" value="2"/>
</dbReference>
<accession>A0A835KVT3</accession>
<evidence type="ECO:0000313" key="12">
    <source>
        <dbReference type="Proteomes" id="UP000636709"/>
    </source>
</evidence>
<dbReference type="InterPro" id="IPR012341">
    <property type="entry name" value="6hp_glycosidase-like_sf"/>
</dbReference>
<dbReference type="GO" id="GO:0030245">
    <property type="term" value="P:cellulose catabolic process"/>
    <property type="evidence" value="ECO:0007669"/>
    <property type="project" value="UniProtKB-KW"/>
</dbReference>
<evidence type="ECO:0000259" key="10">
    <source>
        <dbReference type="Pfam" id="PF00759"/>
    </source>
</evidence>
<comment type="caution">
    <text evidence="11">The sequence shown here is derived from an EMBL/GenBank/DDBJ whole genome shotgun (WGS) entry which is preliminary data.</text>
</comment>
<evidence type="ECO:0000256" key="3">
    <source>
        <dbReference type="ARBA" id="ARBA00022801"/>
    </source>
</evidence>
<dbReference type="SUPFAM" id="SSF48208">
    <property type="entry name" value="Six-hairpin glycosidases"/>
    <property type="match status" value="2"/>
</dbReference>
<evidence type="ECO:0000313" key="11">
    <source>
        <dbReference type="EMBL" id="KAF8772071.1"/>
    </source>
</evidence>
<feature type="domain" description="Glycoside hydrolase family 9" evidence="10">
    <location>
        <begin position="210"/>
        <end position="558"/>
    </location>
</feature>
<reference evidence="11" key="1">
    <citation type="submission" date="2020-07" db="EMBL/GenBank/DDBJ databases">
        <title>Genome sequence and genetic diversity analysis of an under-domesticated orphan crop, white fonio (Digitaria exilis).</title>
        <authorList>
            <person name="Bennetzen J.L."/>
            <person name="Chen S."/>
            <person name="Ma X."/>
            <person name="Wang X."/>
            <person name="Yssel A.E.J."/>
            <person name="Chaluvadi S.R."/>
            <person name="Johnson M."/>
            <person name="Gangashetty P."/>
            <person name="Hamidou F."/>
            <person name="Sanogo M.D."/>
            <person name="Zwaenepoel A."/>
            <person name="Wallace J."/>
            <person name="Van De Peer Y."/>
            <person name="Van Deynze A."/>
        </authorList>
    </citation>
    <scope>NUCLEOTIDE SEQUENCE</scope>
    <source>
        <tissue evidence="11">Leaves</tissue>
    </source>
</reference>
<dbReference type="GO" id="GO:0008810">
    <property type="term" value="F:cellulase activity"/>
    <property type="evidence" value="ECO:0007669"/>
    <property type="project" value="UniProtKB-EC"/>
</dbReference>